<dbReference type="NCBIfam" id="TIGR00797">
    <property type="entry name" value="matE"/>
    <property type="match status" value="1"/>
</dbReference>
<dbReference type="PANTHER" id="PTHR11206">
    <property type="entry name" value="MULTIDRUG RESISTANCE PROTEIN"/>
    <property type="match status" value="1"/>
</dbReference>
<dbReference type="OrthoDB" id="2126698at2759"/>
<sequence length="550" mass="59256">MQPSPSLSASLGRDEIDVRQLGYSDDISSLALAFIPFPFSAGGAAYTMVAPEGPRRFSTSNEERVGLLKAHDNAAKQHQYGAIPDPAELEGLLAQGELVEELETTAGNEAKLLLKYSVPLIGTYLLQYSFSLVTIFVVGHIGTDELGAVSLATMTANITGLAVYEGLATSLDTLCAQAYGSGKKTMVGLHLQRMILFMLLVTVPIGALWLCSGWFLAALVPEKELAHLAGRYLALLLAGAPGYAIFEAGKRFTQAQGLFNASLFVLLIATPINIVLNYVFVFVLDWDLAGAALATVVSNNLLPLLLWIYVYFVNPASLECWGGFTKLAFSHWGPMIKLAIPGILMVETEWLAFDILTFSTSYLSTAHLAAQSIVMTLAVAIYHVPFSVGVAVSTRLGNLIGGGSLTAARTATRIYILTFLAIGLVDFTFLTGLRNVLPKAFTNDPEVVTIVATVLPLLAAFQFADSTTALVNAILRGLGKQNIGGWYNLFIYYVIAVPLALYLCFPKDLKLVGLWAGCAVGSSCITISEGLYMKFYDWNKAVEDARGREE</sequence>
<dbReference type="EMBL" id="ML976617">
    <property type="protein sequence ID" value="KAF1844179.1"/>
    <property type="molecule type" value="Genomic_DNA"/>
</dbReference>
<evidence type="ECO:0000313" key="8">
    <source>
        <dbReference type="Proteomes" id="UP000800039"/>
    </source>
</evidence>
<comment type="subcellular location">
    <subcellularLocation>
        <location evidence="1">Membrane</location>
        <topology evidence="1">Multi-pass membrane protein</topology>
    </subcellularLocation>
</comment>
<dbReference type="InterPro" id="IPR045069">
    <property type="entry name" value="MATE_euk"/>
</dbReference>
<feature type="transmembrane region" description="Helical" evidence="6">
    <location>
        <begin position="414"/>
        <end position="433"/>
    </location>
</feature>
<keyword evidence="8" id="KW-1185">Reference proteome</keyword>
<dbReference type="GO" id="GO:1990961">
    <property type="term" value="P:xenobiotic detoxification by transmembrane export across the plasma membrane"/>
    <property type="evidence" value="ECO:0007669"/>
    <property type="project" value="InterPro"/>
</dbReference>
<keyword evidence="4 6" id="KW-1133">Transmembrane helix</keyword>
<feature type="transmembrane region" description="Helical" evidence="6">
    <location>
        <begin position="336"/>
        <end position="353"/>
    </location>
</feature>
<gene>
    <name evidence="7" type="ORF">K460DRAFT_289680</name>
</gene>
<feature type="transmembrane region" description="Helical" evidence="6">
    <location>
        <begin position="511"/>
        <end position="532"/>
    </location>
</feature>
<feature type="transmembrane region" description="Helical" evidence="6">
    <location>
        <begin position="27"/>
        <end position="49"/>
    </location>
</feature>
<accession>A0A9P4GFA6</accession>
<comment type="similarity">
    <text evidence="2">Belongs to the multi antimicrobial extrusion (MATE) (TC 2.A.66.1) family.</text>
</comment>
<feature type="transmembrane region" description="Helical" evidence="6">
    <location>
        <begin position="258"/>
        <end position="284"/>
    </location>
</feature>
<dbReference type="CDD" id="cd13132">
    <property type="entry name" value="MATE_eukaryotic"/>
    <property type="match status" value="1"/>
</dbReference>
<name>A0A9P4GFA6_9PLEO</name>
<dbReference type="GO" id="GO:0042910">
    <property type="term" value="F:xenobiotic transmembrane transporter activity"/>
    <property type="evidence" value="ECO:0007669"/>
    <property type="project" value="InterPro"/>
</dbReference>
<evidence type="ECO:0000256" key="1">
    <source>
        <dbReference type="ARBA" id="ARBA00004141"/>
    </source>
</evidence>
<dbReference type="AlphaFoldDB" id="A0A9P4GFA6"/>
<feature type="transmembrane region" description="Helical" evidence="6">
    <location>
        <begin position="373"/>
        <end position="393"/>
    </location>
</feature>
<dbReference type="GO" id="GO:0016020">
    <property type="term" value="C:membrane"/>
    <property type="evidence" value="ECO:0007669"/>
    <property type="project" value="UniProtKB-SubCell"/>
</dbReference>
<evidence type="ECO:0000256" key="5">
    <source>
        <dbReference type="ARBA" id="ARBA00023136"/>
    </source>
</evidence>
<evidence type="ECO:0000256" key="2">
    <source>
        <dbReference type="ARBA" id="ARBA00010199"/>
    </source>
</evidence>
<evidence type="ECO:0000256" key="3">
    <source>
        <dbReference type="ARBA" id="ARBA00022692"/>
    </source>
</evidence>
<dbReference type="RefSeq" id="XP_040786742.1">
    <property type="nucleotide sequence ID" value="XM_040929137.1"/>
</dbReference>
<feature type="transmembrane region" description="Helical" evidence="6">
    <location>
        <begin position="453"/>
        <end position="475"/>
    </location>
</feature>
<organism evidence="7 8">
    <name type="scientific">Cucurbitaria berberidis CBS 394.84</name>
    <dbReference type="NCBI Taxonomy" id="1168544"/>
    <lineage>
        <taxon>Eukaryota</taxon>
        <taxon>Fungi</taxon>
        <taxon>Dikarya</taxon>
        <taxon>Ascomycota</taxon>
        <taxon>Pezizomycotina</taxon>
        <taxon>Dothideomycetes</taxon>
        <taxon>Pleosporomycetidae</taxon>
        <taxon>Pleosporales</taxon>
        <taxon>Pleosporineae</taxon>
        <taxon>Cucurbitariaceae</taxon>
        <taxon>Cucurbitaria</taxon>
    </lineage>
</organism>
<evidence type="ECO:0000313" key="7">
    <source>
        <dbReference type="EMBL" id="KAF1844179.1"/>
    </source>
</evidence>
<keyword evidence="5 6" id="KW-0472">Membrane</keyword>
<feature type="transmembrane region" description="Helical" evidence="6">
    <location>
        <begin position="487"/>
        <end position="505"/>
    </location>
</feature>
<dbReference type="Pfam" id="PF01554">
    <property type="entry name" value="MatE"/>
    <property type="match status" value="2"/>
</dbReference>
<dbReference type="GO" id="GO:0015297">
    <property type="term" value="F:antiporter activity"/>
    <property type="evidence" value="ECO:0007669"/>
    <property type="project" value="InterPro"/>
</dbReference>
<dbReference type="Proteomes" id="UP000800039">
    <property type="component" value="Unassembled WGS sequence"/>
</dbReference>
<proteinExistence type="inferred from homology"/>
<feature type="transmembrane region" description="Helical" evidence="6">
    <location>
        <begin position="194"/>
        <end position="217"/>
    </location>
</feature>
<protein>
    <submittedName>
        <fullName evidence="7">MATE efflux family protein</fullName>
    </submittedName>
</protein>
<keyword evidence="3 6" id="KW-0812">Transmembrane</keyword>
<reference evidence="7" key="1">
    <citation type="submission" date="2020-01" db="EMBL/GenBank/DDBJ databases">
        <authorList>
            <consortium name="DOE Joint Genome Institute"/>
            <person name="Haridas S."/>
            <person name="Albert R."/>
            <person name="Binder M."/>
            <person name="Bloem J."/>
            <person name="Labutti K."/>
            <person name="Salamov A."/>
            <person name="Andreopoulos B."/>
            <person name="Baker S.E."/>
            <person name="Barry K."/>
            <person name="Bills G."/>
            <person name="Bluhm B.H."/>
            <person name="Cannon C."/>
            <person name="Castanera R."/>
            <person name="Culley D.E."/>
            <person name="Daum C."/>
            <person name="Ezra D."/>
            <person name="Gonzalez J.B."/>
            <person name="Henrissat B."/>
            <person name="Kuo A."/>
            <person name="Liang C."/>
            <person name="Lipzen A."/>
            <person name="Lutzoni F."/>
            <person name="Magnuson J."/>
            <person name="Mondo S."/>
            <person name="Nolan M."/>
            <person name="Ohm R."/>
            <person name="Pangilinan J."/>
            <person name="Park H.-J."/>
            <person name="Ramirez L."/>
            <person name="Alfaro M."/>
            <person name="Sun H."/>
            <person name="Tritt A."/>
            <person name="Yoshinaga Y."/>
            <person name="Zwiers L.-H."/>
            <person name="Turgeon B.G."/>
            <person name="Goodwin S.B."/>
            <person name="Spatafora J.W."/>
            <person name="Crous P.W."/>
            <person name="Grigoriev I.V."/>
        </authorList>
    </citation>
    <scope>NUCLEOTIDE SEQUENCE</scope>
    <source>
        <strain evidence="7">CBS 394.84</strain>
    </source>
</reference>
<evidence type="ECO:0000256" key="6">
    <source>
        <dbReference type="SAM" id="Phobius"/>
    </source>
</evidence>
<feature type="transmembrane region" description="Helical" evidence="6">
    <location>
        <begin position="229"/>
        <end position="246"/>
    </location>
</feature>
<evidence type="ECO:0000256" key="4">
    <source>
        <dbReference type="ARBA" id="ARBA00022989"/>
    </source>
</evidence>
<comment type="caution">
    <text evidence="7">The sequence shown here is derived from an EMBL/GenBank/DDBJ whole genome shotgun (WGS) entry which is preliminary data.</text>
</comment>
<dbReference type="InterPro" id="IPR002528">
    <property type="entry name" value="MATE_fam"/>
</dbReference>
<dbReference type="GeneID" id="63846389"/>